<proteinExistence type="evidence at transcript level"/>
<feature type="non-terminal residue" evidence="2">
    <location>
        <position position="1"/>
    </location>
</feature>
<sequence>RQLPKSLPANCTPARPQLARRGRQFRRRGRHLLLSAVSRGFFGGAARGRADRPRLIFHSASGLRARAEAACVRSRAGCGCRRTWRTLLAMSNNTGEGERDRAKYYTAGGAPARTPACLRVPNEGKNERKKKKRGKTRRGERERVFEGRCCRYCVRGVGRGAPPAAPRNWAPRGQVRALGLPPPVRVGALGCRTEALAARRPLRSSGPQILAPLPPHPLAVATEPHQPQQCRAAPTVCSCSGYPYRNVA</sequence>
<evidence type="ECO:0000256" key="1">
    <source>
        <dbReference type="SAM" id="MobiDB-lite"/>
    </source>
</evidence>
<feature type="region of interest" description="Disordered" evidence="1">
    <location>
        <begin position="1"/>
        <end position="21"/>
    </location>
</feature>
<organism evidence="2">
    <name type="scientific">Amblyomma aureolatum</name>
    <dbReference type="NCBI Taxonomy" id="187763"/>
    <lineage>
        <taxon>Eukaryota</taxon>
        <taxon>Metazoa</taxon>
        <taxon>Ecdysozoa</taxon>
        <taxon>Arthropoda</taxon>
        <taxon>Chelicerata</taxon>
        <taxon>Arachnida</taxon>
        <taxon>Acari</taxon>
        <taxon>Parasitiformes</taxon>
        <taxon>Ixodida</taxon>
        <taxon>Ixodoidea</taxon>
        <taxon>Ixodidae</taxon>
        <taxon>Amblyomminae</taxon>
        <taxon>Amblyomma</taxon>
    </lineage>
</organism>
<evidence type="ECO:0000313" key="2">
    <source>
        <dbReference type="EMBL" id="JAT93990.1"/>
    </source>
</evidence>
<protein>
    <submittedName>
        <fullName evidence="2">Uncharacterized protein</fullName>
    </submittedName>
</protein>
<feature type="compositionally biased region" description="Basic residues" evidence="1">
    <location>
        <begin position="127"/>
        <end position="136"/>
    </location>
</feature>
<accession>A0A1E1X3Z2</accession>
<feature type="region of interest" description="Disordered" evidence="1">
    <location>
        <begin position="120"/>
        <end position="140"/>
    </location>
</feature>
<name>A0A1E1X3Z2_9ACAR</name>
<dbReference type="AlphaFoldDB" id="A0A1E1X3Z2"/>
<reference evidence="2" key="1">
    <citation type="journal article" date="2017" name="Front. Cell. Infect. Microbiol.">
        <title>The Distinct Transcriptional Response of the Midgut of Amblyomma sculptum and Amblyomma aureolatum Ticks to Rickettsia rickettsii Correlates to Their Differences in Susceptibility to Infection.</title>
        <authorList>
            <person name="Martins L.A."/>
            <person name="Galletti M.F.B.M."/>
            <person name="Ribeiro J.M."/>
            <person name="Fujita A."/>
            <person name="Costa F.B."/>
            <person name="Labruna M.B."/>
            <person name="Daffre S."/>
            <person name="Fogaca A.C."/>
        </authorList>
    </citation>
    <scope>NUCLEOTIDE SEQUENCE</scope>
</reference>
<dbReference type="EMBL" id="GFAC01005198">
    <property type="protein sequence ID" value="JAT93990.1"/>
    <property type="molecule type" value="mRNA"/>
</dbReference>